<keyword evidence="3" id="KW-1185">Reference proteome</keyword>
<feature type="region of interest" description="Disordered" evidence="1">
    <location>
        <begin position="42"/>
        <end position="89"/>
    </location>
</feature>
<proteinExistence type="predicted"/>
<evidence type="ECO:0000313" key="3">
    <source>
        <dbReference type="Proteomes" id="UP001066276"/>
    </source>
</evidence>
<organism evidence="2 3">
    <name type="scientific">Pleurodeles waltl</name>
    <name type="common">Iberian ribbed newt</name>
    <dbReference type="NCBI Taxonomy" id="8319"/>
    <lineage>
        <taxon>Eukaryota</taxon>
        <taxon>Metazoa</taxon>
        <taxon>Chordata</taxon>
        <taxon>Craniata</taxon>
        <taxon>Vertebrata</taxon>
        <taxon>Euteleostomi</taxon>
        <taxon>Amphibia</taxon>
        <taxon>Batrachia</taxon>
        <taxon>Caudata</taxon>
        <taxon>Salamandroidea</taxon>
        <taxon>Salamandridae</taxon>
        <taxon>Pleurodelinae</taxon>
        <taxon>Pleurodeles</taxon>
    </lineage>
</organism>
<reference evidence="2" key="1">
    <citation type="journal article" date="2022" name="bioRxiv">
        <title>Sequencing and chromosome-scale assembly of the giantPleurodeles waltlgenome.</title>
        <authorList>
            <person name="Brown T."/>
            <person name="Elewa A."/>
            <person name="Iarovenko S."/>
            <person name="Subramanian E."/>
            <person name="Araus A.J."/>
            <person name="Petzold A."/>
            <person name="Susuki M."/>
            <person name="Suzuki K.-i.T."/>
            <person name="Hayashi T."/>
            <person name="Toyoda A."/>
            <person name="Oliveira C."/>
            <person name="Osipova E."/>
            <person name="Leigh N.D."/>
            <person name="Simon A."/>
            <person name="Yun M.H."/>
        </authorList>
    </citation>
    <scope>NUCLEOTIDE SEQUENCE</scope>
    <source>
        <strain evidence="2">20211129_DDA</strain>
        <tissue evidence="2">Liver</tissue>
    </source>
</reference>
<name>A0AAV7T7F9_PLEWA</name>
<sequence>MTAGGCSSLCVTSWASRHIPIPTKTSLHILVEEKARLSGLSVNPVQGIEAPGRQPSEKPRAGEEKKGSTLVLDKAKGRRQRSSGGTQAAVCNSGQPCPLFNMSPNGCPGDSVPPLPMGAVSNQWLLTVGAREIQKGGHCWPLPLTGPIRPAPVSGACDLAAWPLDQCLRCTPGIQ</sequence>
<comment type="caution">
    <text evidence="2">The sequence shown here is derived from an EMBL/GenBank/DDBJ whole genome shotgun (WGS) entry which is preliminary data.</text>
</comment>
<accession>A0AAV7T7F9</accession>
<dbReference type="EMBL" id="JANPWB010000007">
    <property type="protein sequence ID" value="KAJ1172522.1"/>
    <property type="molecule type" value="Genomic_DNA"/>
</dbReference>
<evidence type="ECO:0000313" key="2">
    <source>
        <dbReference type="EMBL" id="KAJ1172522.1"/>
    </source>
</evidence>
<feature type="compositionally biased region" description="Basic and acidic residues" evidence="1">
    <location>
        <begin position="55"/>
        <end position="67"/>
    </location>
</feature>
<dbReference type="Proteomes" id="UP001066276">
    <property type="component" value="Chromosome 4_1"/>
</dbReference>
<evidence type="ECO:0000256" key="1">
    <source>
        <dbReference type="SAM" id="MobiDB-lite"/>
    </source>
</evidence>
<protein>
    <submittedName>
        <fullName evidence="2">Uncharacterized protein</fullName>
    </submittedName>
</protein>
<gene>
    <name evidence="2" type="ORF">NDU88_004368</name>
</gene>
<dbReference type="AlphaFoldDB" id="A0AAV7T7F9"/>